<dbReference type="GO" id="GO:0009279">
    <property type="term" value="C:cell outer membrane"/>
    <property type="evidence" value="ECO:0007669"/>
    <property type="project" value="UniProtKB-SubCell"/>
</dbReference>
<comment type="subcellular location">
    <subcellularLocation>
        <location evidence="1 9">Cell outer membrane</location>
        <topology evidence="1 9">Lipid-anchor</topology>
    </subcellularLocation>
</comment>
<dbReference type="EMBL" id="LT963408">
    <property type="protein sequence ID" value="SOS33969.1"/>
    <property type="molecule type" value="Genomic_DNA"/>
</dbReference>
<evidence type="ECO:0000256" key="4">
    <source>
        <dbReference type="ARBA" id="ARBA00022692"/>
    </source>
</evidence>
<dbReference type="SUPFAM" id="SSF56954">
    <property type="entry name" value="Outer membrane efflux proteins (OEP)"/>
    <property type="match status" value="1"/>
</dbReference>
<evidence type="ECO:0000313" key="12">
    <source>
        <dbReference type="Proteomes" id="UP000238093"/>
    </source>
</evidence>
<dbReference type="PANTHER" id="PTHR30203:SF32">
    <property type="entry name" value="CATION EFFLUX SYSTEM PROTEIN CUSC"/>
    <property type="match status" value="1"/>
</dbReference>
<dbReference type="PANTHER" id="PTHR30203">
    <property type="entry name" value="OUTER MEMBRANE CATION EFFLUX PROTEIN"/>
    <property type="match status" value="1"/>
</dbReference>
<feature type="chain" id="PRO_5031676693" evidence="9">
    <location>
        <begin position="23"/>
        <end position="473"/>
    </location>
</feature>
<keyword evidence="8 9" id="KW-0449">Lipoprotein</keyword>
<evidence type="ECO:0000256" key="10">
    <source>
        <dbReference type="SAM" id="MobiDB-lite"/>
    </source>
</evidence>
<feature type="region of interest" description="Disordered" evidence="10">
    <location>
        <begin position="106"/>
        <end position="129"/>
    </location>
</feature>
<evidence type="ECO:0000256" key="9">
    <source>
        <dbReference type="RuleBase" id="RU362097"/>
    </source>
</evidence>
<dbReference type="InterPro" id="IPR010131">
    <property type="entry name" value="MdtP/NodT-like"/>
</dbReference>
<evidence type="ECO:0000256" key="1">
    <source>
        <dbReference type="ARBA" id="ARBA00004459"/>
    </source>
</evidence>
<name>A0A2K4WDJ7_9PSED</name>
<proteinExistence type="inferred from homology"/>
<keyword evidence="7" id="KW-0998">Cell outer membrane</keyword>
<dbReference type="Proteomes" id="UP000238093">
    <property type="component" value="Chromosome I"/>
</dbReference>
<dbReference type="Gene3D" id="2.20.200.10">
    <property type="entry name" value="Outer membrane efflux proteins (OEP)"/>
    <property type="match status" value="1"/>
</dbReference>
<gene>
    <name evidence="11" type="primary">oprM</name>
    <name evidence="11" type="ORF">CFBP6411_02612</name>
</gene>
<dbReference type="GO" id="GO:0015562">
    <property type="term" value="F:efflux transmembrane transporter activity"/>
    <property type="evidence" value="ECO:0007669"/>
    <property type="project" value="InterPro"/>
</dbReference>
<dbReference type="NCBIfam" id="TIGR01845">
    <property type="entry name" value="outer_NodT"/>
    <property type="match status" value="1"/>
</dbReference>
<keyword evidence="9" id="KW-0732">Signal</keyword>
<dbReference type="Gene3D" id="1.20.1600.10">
    <property type="entry name" value="Outer membrane efflux proteins (OEP)"/>
    <property type="match status" value="1"/>
</dbReference>
<keyword evidence="6 9" id="KW-0564">Palmitate</keyword>
<reference evidence="11 12" key="1">
    <citation type="submission" date="2017-11" db="EMBL/GenBank/DDBJ databases">
        <authorList>
            <person name="Han C.G."/>
        </authorList>
    </citation>
    <scope>NUCLEOTIDE SEQUENCE [LARGE SCALE GENOMIC DNA]</scope>
    <source>
        <strain evidence="11">CFBP6411</strain>
    </source>
</reference>
<keyword evidence="5 9" id="KW-0472">Membrane</keyword>
<evidence type="ECO:0000256" key="2">
    <source>
        <dbReference type="ARBA" id="ARBA00007613"/>
    </source>
</evidence>
<sequence>MMRLFWPSLALMALLAGCVNLAPDYQRPEAPVSEQWLPAAAANPSASASVPTDIEWQNFFTDNRLVRLQTLALINNRDLRLASLNVEKAQAQYRIERAASLPTIDASGSATHTRTSASASASTSTTGRSSINHEYSAQLGLSSYELDVFGRIQNLQDEALEDYLALTETRRSTQISLIAEVATGWLTLAADNQLLKLAEDTLASQRQSYDLTQRSHALGGSSGLEVAQAQTTVESARGDVAQYQSQVLQDRNALRLLVGSDIPDALLPAADAQSVAQLVQVPDELPSSLLQRRPDVLSAEHSLKSANIDIGAARAAFFPSITLTANAGSASSSLSGLFKAGSGAWSFAPSISVPIFDGGANRATLDSAKIENQIQIQTYQQTLQTAFKEVADALAVRSTLDERVGAQQAYTDASRKSYELADALYRGGSQSYLEALESQRSLYSAEQELISLRLTEQSNRVTLYKVMGGGWNP</sequence>
<evidence type="ECO:0000256" key="8">
    <source>
        <dbReference type="ARBA" id="ARBA00023288"/>
    </source>
</evidence>
<accession>A0A2K4WDJ7</accession>
<organism evidence="11 12">
    <name type="scientific">Pseudomonas syringae group genomosp. 3</name>
    <dbReference type="NCBI Taxonomy" id="251701"/>
    <lineage>
        <taxon>Bacteria</taxon>
        <taxon>Pseudomonadati</taxon>
        <taxon>Pseudomonadota</taxon>
        <taxon>Gammaproteobacteria</taxon>
        <taxon>Pseudomonadales</taxon>
        <taxon>Pseudomonadaceae</taxon>
        <taxon>Pseudomonas</taxon>
    </lineage>
</organism>
<evidence type="ECO:0000256" key="7">
    <source>
        <dbReference type="ARBA" id="ARBA00023237"/>
    </source>
</evidence>
<feature type="signal peptide" evidence="9">
    <location>
        <begin position="1"/>
        <end position="22"/>
    </location>
</feature>
<keyword evidence="3 9" id="KW-1134">Transmembrane beta strand</keyword>
<evidence type="ECO:0000256" key="6">
    <source>
        <dbReference type="ARBA" id="ARBA00023139"/>
    </source>
</evidence>
<dbReference type="InterPro" id="IPR003423">
    <property type="entry name" value="OMP_efflux"/>
</dbReference>
<dbReference type="Pfam" id="PF02321">
    <property type="entry name" value="OEP"/>
    <property type="match status" value="2"/>
</dbReference>
<evidence type="ECO:0000256" key="5">
    <source>
        <dbReference type="ARBA" id="ARBA00023136"/>
    </source>
</evidence>
<dbReference type="AlphaFoldDB" id="A0A2K4WDJ7"/>
<comment type="similarity">
    <text evidence="2 9">Belongs to the outer membrane factor (OMF) (TC 1.B.17) family.</text>
</comment>
<evidence type="ECO:0000256" key="3">
    <source>
        <dbReference type="ARBA" id="ARBA00022452"/>
    </source>
</evidence>
<protein>
    <submittedName>
        <fullName evidence="11">Outer membrane protein OprM</fullName>
    </submittedName>
</protein>
<evidence type="ECO:0000313" key="11">
    <source>
        <dbReference type="EMBL" id="SOS33969.1"/>
    </source>
</evidence>
<keyword evidence="4 9" id="KW-0812">Transmembrane</keyword>
<dbReference type="PROSITE" id="PS51257">
    <property type="entry name" value="PROKAR_LIPOPROTEIN"/>
    <property type="match status" value="1"/>
</dbReference>